<dbReference type="Gene3D" id="4.10.240.10">
    <property type="entry name" value="Zn(2)-C6 fungal-type DNA-binding domain"/>
    <property type="match status" value="1"/>
</dbReference>
<organism evidence="9 10">
    <name type="scientific">Hermanssonia centrifuga</name>
    <dbReference type="NCBI Taxonomy" id="98765"/>
    <lineage>
        <taxon>Eukaryota</taxon>
        <taxon>Fungi</taxon>
        <taxon>Dikarya</taxon>
        <taxon>Basidiomycota</taxon>
        <taxon>Agaricomycotina</taxon>
        <taxon>Agaricomycetes</taxon>
        <taxon>Polyporales</taxon>
        <taxon>Meruliaceae</taxon>
        <taxon>Hermanssonia</taxon>
    </lineage>
</organism>
<comment type="caution">
    <text evidence="9">The sequence shown here is derived from an EMBL/GenBank/DDBJ whole genome shotgun (WGS) entry which is preliminary data.</text>
</comment>
<evidence type="ECO:0000256" key="3">
    <source>
        <dbReference type="ARBA" id="ARBA00023125"/>
    </source>
</evidence>
<gene>
    <name evidence="9" type="ORF">PHLCEN_2v7174</name>
</gene>
<comment type="subcellular location">
    <subcellularLocation>
        <location evidence="1">Nucleus</location>
    </subcellularLocation>
</comment>
<accession>A0A2R6NX34</accession>
<feature type="compositionally biased region" description="Polar residues" evidence="7">
    <location>
        <begin position="84"/>
        <end position="130"/>
    </location>
</feature>
<evidence type="ECO:0000256" key="2">
    <source>
        <dbReference type="ARBA" id="ARBA00023015"/>
    </source>
</evidence>
<evidence type="ECO:0000313" key="9">
    <source>
        <dbReference type="EMBL" id="PSR78987.1"/>
    </source>
</evidence>
<evidence type="ECO:0000256" key="5">
    <source>
        <dbReference type="ARBA" id="ARBA00023242"/>
    </source>
</evidence>
<keyword evidence="3" id="KW-0238">DNA-binding</keyword>
<dbReference type="PANTHER" id="PTHR31845">
    <property type="entry name" value="FINGER DOMAIN PROTEIN, PUTATIVE-RELATED"/>
    <property type="match status" value="1"/>
</dbReference>
<dbReference type="STRING" id="98765.A0A2R6NX34"/>
<dbReference type="OrthoDB" id="39175at2759"/>
<feature type="region of interest" description="Disordered" evidence="7">
    <location>
        <begin position="78"/>
        <end position="130"/>
    </location>
</feature>
<proteinExistence type="predicted"/>
<evidence type="ECO:0000256" key="1">
    <source>
        <dbReference type="ARBA" id="ARBA00004123"/>
    </source>
</evidence>
<evidence type="ECO:0000256" key="6">
    <source>
        <dbReference type="SAM" id="Coils"/>
    </source>
</evidence>
<protein>
    <recommendedName>
        <fullName evidence="8">Xylanolytic transcriptional activator regulatory domain-containing protein</fullName>
    </recommendedName>
</protein>
<evidence type="ECO:0000259" key="8">
    <source>
        <dbReference type="SMART" id="SM00906"/>
    </source>
</evidence>
<sequence length="1056" mass="118053">MSAPNYEMSTWNDQYVAPQLEQEYGLDPNSFNPMPSDLQSSQFHRRQGTAAPPVQNASFSAFNPSFASNIQRPFTFSAPPPPTHASNMNQSHGNQNLFTPPSTGQLPNQQFGQGSLYTGSSPSMQAQQMTMTSNMYQEKPQVFTHAYPQSGLDMQSSTTVPNNVQIYHTPSPQPYTSPPTSFNQSFPGMDSQSTLQLQNPYFGSDIGRSVPDPYSGPAFKRPRVMDDVGSSGLYEFDTDQDAEEGGVKCEFKTDPETCKRCLNGGHECMIPGRKKRRAPPKREHLLSQIRQQAEHITALMAQLEDANKKAQEVQTRPIDAASPSHTATTESFSLISASRLASPEVESDVPSIGSPDDVTTNADVQDWITKARESIEAFGGYISMGGPSATREMLAGEDHEHSESSLNDDAEFEFAVEDMDGEDAYDEGAVSGDDASVSTSRRVRLDSSTSERRLVKDRLATIPTEATPFGLMANLSLNKNRGIRKIKSKSDLGEEEEDDVGLANAEYFTPSSPIERPLTENHQPPHILRTGLVSPAEVEKLFAIYWDYMNLSLSLLDPVLYTAQKTYWRSPFLFTVICGIASKFYSDRPELYPQAMHYARLAAGTALIGGQKSVEVVHAYILLALYPVPARKWEDDRSWIYLGVAIRIAVDLNLHHPNTAKPRNEQHAREMLNRTRAWLNCFNLDRSTGSQYGKATIISNSDYTANRSDKWWNSSPYNMKGFDIHIAGYNADLTLMGQFRAQIHSDPTNPTGFNKNLDIAALASETDDELNRRWKLWSARIKEHNDPDDVQSTFRNGLMRLAYSYARMNVLSFGFQYAFGKASLGQDMPLLERCLRAAFDVLTAVLEDIAKPNQKIFLKHGPEAQSVFTVFACAFLIKLLQPRYSQFITLEQRDEIRSRVTQIAELFESPEVSIDDRHGPRLYARFLRGLLASRPKRQNLKAKSVSPAAQKVDLFDPPYPRQTNSTPSSARQSMEPDQHPQMYAQSFTMEPSDMSAQFGMNYPEYIAAPLPFESDLLQSMADPSVWPDMVMPGFSWMGDYQQSTLDAHMALVGAQQ</sequence>
<dbReference type="Proteomes" id="UP000186601">
    <property type="component" value="Unassembled WGS sequence"/>
</dbReference>
<feature type="compositionally biased region" description="Polar residues" evidence="7">
    <location>
        <begin position="29"/>
        <end position="42"/>
    </location>
</feature>
<evidence type="ECO:0000256" key="4">
    <source>
        <dbReference type="ARBA" id="ARBA00023163"/>
    </source>
</evidence>
<keyword evidence="6" id="KW-0175">Coiled coil</keyword>
<feature type="domain" description="Xylanolytic transcriptional activator regulatory" evidence="8">
    <location>
        <begin position="638"/>
        <end position="716"/>
    </location>
</feature>
<feature type="region of interest" description="Disordered" evidence="7">
    <location>
        <begin position="952"/>
        <end position="978"/>
    </location>
</feature>
<keyword evidence="4" id="KW-0804">Transcription</keyword>
<dbReference type="GO" id="GO:0005634">
    <property type="term" value="C:nucleus"/>
    <property type="evidence" value="ECO:0007669"/>
    <property type="project" value="UniProtKB-SubCell"/>
</dbReference>
<keyword evidence="10" id="KW-1185">Reference proteome</keyword>
<name>A0A2R6NX34_9APHY</name>
<feature type="region of interest" description="Disordered" evidence="7">
    <location>
        <begin position="24"/>
        <end position="52"/>
    </location>
</feature>
<dbReference type="GO" id="GO:0000976">
    <property type="term" value="F:transcription cis-regulatory region binding"/>
    <property type="evidence" value="ECO:0007669"/>
    <property type="project" value="TreeGrafter"/>
</dbReference>
<dbReference type="Pfam" id="PF04082">
    <property type="entry name" value="Fungal_trans"/>
    <property type="match status" value="1"/>
</dbReference>
<evidence type="ECO:0000313" key="10">
    <source>
        <dbReference type="Proteomes" id="UP000186601"/>
    </source>
</evidence>
<dbReference type="GO" id="GO:0006351">
    <property type="term" value="P:DNA-templated transcription"/>
    <property type="evidence" value="ECO:0007669"/>
    <property type="project" value="InterPro"/>
</dbReference>
<feature type="compositionally biased region" description="Polar residues" evidence="7">
    <location>
        <begin position="961"/>
        <end position="972"/>
    </location>
</feature>
<keyword evidence="5" id="KW-0539">Nucleus</keyword>
<reference evidence="9 10" key="1">
    <citation type="submission" date="2018-02" db="EMBL/GenBank/DDBJ databases">
        <title>Genome sequence of the basidiomycete white-rot fungus Phlebia centrifuga.</title>
        <authorList>
            <person name="Granchi Z."/>
            <person name="Peng M."/>
            <person name="de Vries R.P."/>
            <person name="Hilden K."/>
            <person name="Makela M.R."/>
            <person name="Grigoriev I."/>
            <person name="Riley R."/>
        </authorList>
    </citation>
    <scope>NUCLEOTIDE SEQUENCE [LARGE SCALE GENOMIC DNA]</scope>
    <source>
        <strain evidence="9 10">FBCC195</strain>
    </source>
</reference>
<evidence type="ECO:0000256" key="7">
    <source>
        <dbReference type="SAM" id="MobiDB-lite"/>
    </source>
</evidence>
<keyword evidence="2" id="KW-0805">Transcription regulation</keyword>
<dbReference type="AlphaFoldDB" id="A0A2R6NX34"/>
<dbReference type="CDD" id="cd12148">
    <property type="entry name" value="fungal_TF_MHR"/>
    <property type="match status" value="1"/>
</dbReference>
<dbReference type="GO" id="GO:0008270">
    <property type="term" value="F:zinc ion binding"/>
    <property type="evidence" value="ECO:0007669"/>
    <property type="project" value="InterPro"/>
</dbReference>
<dbReference type="GO" id="GO:0000981">
    <property type="term" value="F:DNA-binding transcription factor activity, RNA polymerase II-specific"/>
    <property type="evidence" value="ECO:0007669"/>
    <property type="project" value="InterPro"/>
</dbReference>
<dbReference type="InterPro" id="IPR051089">
    <property type="entry name" value="prtT"/>
</dbReference>
<dbReference type="InterPro" id="IPR007219">
    <property type="entry name" value="XnlR_reg_dom"/>
</dbReference>
<feature type="coiled-coil region" evidence="6">
    <location>
        <begin position="286"/>
        <end position="316"/>
    </location>
</feature>
<dbReference type="PANTHER" id="PTHR31845:SF17">
    <property type="entry name" value="ZN(II)2CYS6 TRANSCRIPTION FACTOR (EUROFUNG)"/>
    <property type="match status" value="1"/>
</dbReference>
<dbReference type="InterPro" id="IPR036864">
    <property type="entry name" value="Zn2-C6_fun-type_DNA-bd_sf"/>
</dbReference>
<dbReference type="SMART" id="SM00906">
    <property type="entry name" value="Fungal_trans"/>
    <property type="match status" value="1"/>
</dbReference>
<dbReference type="EMBL" id="MLYV02000712">
    <property type="protein sequence ID" value="PSR78987.1"/>
    <property type="molecule type" value="Genomic_DNA"/>
</dbReference>